<protein>
    <recommendedName>
        <fullName evidence="5">Ankyrin</fullName>
    </recommendedName>
</protein>
<keyword evidence="1" id="KW-0677">Repeat</keyword>
<dbReference type="SMART" id="SM00248">
    <property type="entry name" value="ANK"/>
    <property type="match status" value="3"/>
</dbReference>
<dbReference type="SUPFAM" id="SSF48403">
    <property type="entry name" value="Ankyrin repeat"/>
    <property type="match status" value="1"/>
</dbReference>
<dbReference type="Proteomes" id="UP001140453">
    <property type="component" value="Unassembled WGS sequence"/>
</dbReference>
<dbReference type="InterPro" id="IPR036770">
    <property type="entry name" value="Ankyrin_rpt-contain_sf"/>
</dbReference>
<dbReference type="Gene3D" id="1.25.40.20">
    <property type="entry name" value="Ankyrin repeat-containing domain"/>
    <property type="match status" value="1"/>
</dbReference>
<dbReference type="EMBL" id="JAPEVB010000005">
    <property type="protein sequence ID" value="KAJ4388221.1"/>
    <property type="molecule type" value="Genomic_DNA"/>
</dbReference>
<dbReference type="InterPro" id="IPR002110">
    <property type="entry name" value="Ankyrin_rpt"/>
</dbReference>
<dbReference type="Pfam" id="PF00023">
    <property type="entry name" value="Ank"/>
    <property type="match status" value="1"/>
</dbReference>
<keyword evidence="4" id="KW-1185">Reference proteome</keyword>
<sequence length="169" mass="19203">MGTDKGRIEFNASDKSGATALFTAARMGQRHLVKYLLQLPSVDTKIKNSSEFLQRGLLFYAVMGGDEAILHEVLPYTDVKGVNWRDHYGMTPLAVAVARKNYRTVEILLRDPMVNFEQDYNRDILGRSLLWWARSTGDEELEETLVQEALHRSISLDDDEVPVFDTRGP</sequence>
<evidence type="ECO:0000256" key="1">
    <source>
        <dbReference type="ARBA" id="ARBA00022737"/>
    </source>
</evidence>
<reference evidence="3" key="1">
    <citation type="submission" date="2022-10" db="EMBL/GenBank/DDBJ databases">
        <title>Tapping the CABI collections for fungal endophytes: first genome assemblies for Collariella, Neodidymelliopsis, Ascochyta clinopodiicola, Didymella pomorum, Didymosphaeria variabile, Neocosmospora piperis and Neocucurbitaria cava.</title>
        <authorList>
            <person name="Hill R."/>
        </authorList>
    </citation>
    <scope>NUCLEOTIDE SEQUENCE</scope>
    <source>
        <strain evidence="3">IMI 355082</strain>
    </source>
</reference>
<proteinExistence type="predicted"/>
<dbReference type="OrthoDB" id="5086976at2759"/>
<dbReference type="AlphaFoldDB" id="A0A9W8YNY0"/>
<comment type="caution">
    <text evidence="3">The sequence shown here is derived from an EMBL/GenBank/DDBJ whole genome shotgun (WGS) entry which is preliminary data.</text>
</comment>
<organism evidence="3 4">
    <name type="scientific">Gnomoniopsis smithogilvyi</name>
    <dbReference type="NCBI Taxonomy" id="1191159"/>
    <lineage>
        <taxon>Eukaryota</taxon>
        <taxon>Fungi</taxon>
        <taxon>Dikarya</taxon>
        <taxon>Ascomycota</taxon>
        <taxon>Pezizomycotina</taxon>
        <taxon>Sordariomycetes</taxon>
        <taxon>Sordariomycetidae</taxon>
        <taxon>Diaporthales</taxon>
        <taxon>Gnomoniaceae</taxon>
        <taxon>Gnomoniopsis</taxon>
    </lineage>
</organism>
<accession>A0A9W8YNY0</accession>
<keyword evidence="2" id="KW-0040">ANK repeat</keyword>
<evidence type="ECO:0008006" key="5">
    <source>
        <dbReference type="Google" id="ProtNLM"/>
    </source>
</evidence>
<evidence type="ECO:0000313" key="4">
    <source>
        <dbReference type="Proteomes" id="UP001140453"/>
    </source>
</evidence>
<evidence type="ECO:0000313" key="3">
    <source>
        <dbReference type="EMBL" id="KAJ4388221.1"/>
    </source>
</evidence>
<name>A0A9W8YNY0_9PEZI</name>
<gene>
    <name evidence="3" type="ORF">N0V93_008828</name>
</gene>
<dbReference type="PANTHER" id="PTHR24198:SF165">
    <property type="entry name" value="ANKYRIN REPEAT-CONTAINING PROTEIN-RELATED"/>
    <property type="match status" value="1"/>
</dbReference>
<evidence type="ECO:0000256" key="2">
    <source>
        <dbReference type="ARBA" id="ARBA00023043"/>
    </source>
</evidence>
<dbReference type="PANTHER" id="PTHR24198">
    <property type="entry name" value="ANKYRIN REPEAT AND PROTEIN KINASE DOMAIN-CONTAINING PROTEIN"/>
    <property type="match status" value="1"/>
</dbReference>